<keyword evidence="1" id="KW-0732">Signal</keyword>
<dbReference type="AlphaFoldDB" id="A0A2K9P0A6"/>
<sequence>MKTIKAIILIIAAMVLPVSAIAAEVQRESAPCYTSEEAIIVAENLIGSIFIEVQNRLGYADARAKSNAILFEAWLNGQTGGYSYGELADVANNAIRQYRDMYLKPEFYTENIERVKAIISSVIDEYVAERIDYQTAAKNVHIRIYQSVNPSFNPEVEFSKDTCYRDIPAVDSGLFAIARKLILESK</sequence>
<dbReference type="OrthoDB" id="3069637at2"/>
<name>A0A2K9P0A6_9FIRM</name>
<accession>A0A2K9P0A6</accession>
<keyword evidence="3" id="KW-1185">Reference proteome</keyword>
<feature type="chain" id="PRO_5014947133" evidence="1">
    <location>
        <begin position="23"/>
        <end position="186"/>
    </location>
</feature>
<organism evidence="2 3">
    <name type="scientific">Monoglobus pectinilyticus</name>
    <dbReference type="NCBI Taxonomy" id="1981510"/>
    <lineage>
        <taxon>Bacteria</taxon>
        <taxon>Bacillati</taxon>
        <taxon>Bacillota</taxon>
        <taxon>Clostridia</taxon>
        <taxon>Monoglobales</taxon>
        <taxon>Monoglobaceae</taxon>
        <taxon>Monoglobus</taxon>
    </lineage>
</organism>
<dbReference type="GeneID" id="98061949"/>
<dbReference type="Proteomes" id="UP000235589">
    <property type="component" value="Chromosome"/>
</dbReference>
<proteinExistence type="predicted"/>
<gene>
    <name evidence="2" type="ORF">B9O19_00529</name>
</gene>
<dbReference type="RefSeq" id="WP_102364992.1">
    <property type="nucleotide sequence ID" value="NZ_CP020991.1"/>
</dbReference>
<dbReference type="EMBL" id="CP020991">
    <property type="protein sequence ID" value="AUO18712.1"/>
    <property type="molecule type" value="Genomic_DNA"/>
</dbReference>
<evidence type="ECO:0000313" key="3">
    <source>
        <dbReference type="Proteomes" id="UP000235589"/>
    </source>
</evidence>
<dbReference type="KEGG" id="mpec:B9O19_00529"/>
<evidence type="ECO:0000313" key="2">
    <source>
        <dbReference type="EMBL" id="AUO18712.1"/>
    </source>
</evidence>
<feature type="signal peptide" evidence="1">
    <location>
        <begin position="1"/>
        <end position="22"/>
    </location>
</feature>
<reference evidence="2 3" key="1">
    <citation type="submission" date="2017-04" db="EMBL/GenBank/DDBJ databases">
        <title>Monoglobus pectinilyticus 14 draft genome.</title>
        <authorList>
            <person name="Kim C."/>
            <person name="Rosendale D.I."/>
            <person name="Kelly W.J."/>
            <person name="Tannock G.W."/>
            <person name="Patchett M.L."/>
            <person name="Jordens J.Z."/>
        </authorList>
    </citation>
    <scope>NUCLEOTIDE SEQUENCE [LARGE SCALE GENOMIC DNA]</scope>
    <source>
        <strain evidence="2 3">14</strain>
    </source>
</reference>
<protein>
    <submittedName>
        <fullName evidence="2">Uncharacterized protein</fullName>
    </submittedName>
</protein>
<dbReference type="SMR" id="A0A2K9P0A6"/>
<evidence type="ECO:0000256" key="1">
    <source>
        <dbReference type="SAM" id="SignalP"/>
    </source>
</evidence>